<dbReference type="InterPro" id="IPR054471">
    <property type="entry name" value="GPIID_WHD"/>
</dbReference>
<dbReference type="Pfam" id="PF24883">
    <property type="entry name" value="NPHP3_N"/>
    <property type="match status" value="1"/>
</dbReference>
<dbReference type="InterPro" id="IPR007111">
    <property type="entry name" value="NACHT_NTPase"/>
</dbReference>
<dbReference type="InterPro" id="IPR036770">
    <property type="entry name" value="Ankyrin_rpt-contain_sf"/>
</dbReference>
<dbReference type="InterPro" id="IPR056884">
    <property type="entry name" value="NPHP3-like_N"/>
</dbReference>
<gene>
    <name evidence="3" type="ORF">P154DRAFT_417374</name>
</gene>
<dbReference type="SMART" id="SM00248">
    <property type="entry name" value="ANK"/>
    <property type="match status" value="3"/>
</dbReference>
<dbReference type="Gene3D" id="3.40.50.300">
    <property type="entry name" value="P-loop containing nucleotide triphosphate hydrolases"/>
    <property type="match status" value="1"/>
</dbReference>
<dbReference type="InterPro" id="IPR027417">
    <property type="entry name" value="P-loop_NTPase"/>
</dbReference>
<dbReference type="Gene3D" id="1.25.40.20">
    <property type="entry name" value="Ankyrin repeat-containing domain"/>
    <property type="match status" value="1"/>
</dbReference>
<dbReference type="EMBL" id="ML977668">
    <property type="protein sequence ID" value="KAF1994164.1"/>
    <property type="molecule type" value="Genomic_DNA"/>
</dbReference>
<dbReference type="PANTHER" id="PTHR10039:SF15">
    <property type="entry name" value="NACHT DOMAIN-CONTAINING PROTEIN"/>
    <property type="match status" value="1"/>
</dbReference>
<evidence type="ECO:0000256" key="1">
    <source>
        <dbReference type="ARBA" id="ARBA00022737"/>
    </source>
</evidence>
<evidence type="ECO:0000313" key="4">
    <source>
        <dbReference type="Proteomes" id="UP000799779"/>
    </source>
</evidence>
<evidence type="ECO:0000259" key="2">
    <source>
        <dbReference type="PROSITE" id="PS50837"/>
    </source>
</evidence>
<reference evidence="3" key="1">
    <citation type="journal article" date="2020" name="Stud. Mycol.">
        <title>101 Dothideomycetes genomes: a test case for predicting lifestyles and emergence of pathogens.</title>
        <authorList>
            <person name="Haridas S."/>
            <person name="Albert R."/>
            <person name="Binder M."/>
            <person name="Bloem J."/>
            <person name="Labutti K."/>
            <person name="Salamov A."/>
            <person name="Andreopoulos B."/>
            <person name="Baker S."/>
            <person name="Barry K."/>
            <person name="Bills G."/>
            <person name="Bluhm B."/>
            <person name="Cannon C."/>
            <person name="Castanera R."/>
            <person name="Culley D."/>
            <person name="Daum C."/>
            <person name="Ezra D."/>
            <person name="Gonzalez J."/>
            <person name="Henrissat B."/>
            <person name="Kuo A."/>
            <person name="Liang C."/>
            <person name="Lipzen A."/>
            <person name="Lutzoni F."/>
            <person name="Magnuson J."/>
            <person name="Mondo S."/>
            <person name="Nolan M."/>
            <person name="Ohm R."/>
            <person name="Pangilinan J."/>
            <person name="Park H.-J."/>
            <person name="Ramirez L."/>
            <person name="Alfaro M."/>
            <person name="Sun H."/>
            <person name="Tritt A."/>
            <person name="Yoshinaga Y."/>
            <person name="Zwiers L.-H."/>
            <person name="Turgeon B."/>
            <person name="Goodwin S."/>
            <person name="Spatafora J."/>
            <person name="Crous P."/>
            <person name="Grigoriev I."/>
        </authorList>
    </citation>
    <scope>NUCLEOTIDE SEQUENCE</scope>
    <source>
        <strain evidence="3">CBS 123094</strain>
    </source>
</reference>
<feature type="domain" description="NACHT" evidence="2">
    <location>
        <begin position="48"/>
        <end position="194"/>
    </location>
</feature>
<keyword evidence="4" id="KW-1185">Reference proteome</keyword>
<dbReference type="PANTHER" id="PTHR10039">
    <property type="entry name" value="AMELOGENIN"/>
    <property type="match status" value="1"/>
</dbReference>
<dbReference type="SUPFAM" id="SSF52540">
    <property type="entry name" value="P-loop containing nucleoside triphosphate hydrolases"/>
    <property type="match status" value="1"/>
</dbReference>
<accession>A0A6A5VYS8</accession>
<protein>
    <submittedName>
        <fullName evidence="3">Ankyrin repeat protein</fullName>
    </submittedName>
</protein>
<dbReference type="SUPFAM" id="SSF48403">
    <property type="entry name" value="Ankyrin repeat"/>
    <property type="match status" value="1"/>
</dbReference>
<evidence type="ECO:0000313" key="3">
    <source>
        <dbReference type="EMBL" id="KAF1994164.1"/>
    </source>
</evidence>
<dbReference type="Pfam" id="PF22939">
    <property type="entry name" value="WHD_GPIID"/>
    <property type="match status" value="1"/>
</dbReference>
<dbReference type="Pfam" id="PF12796">
    <property type="entry name" value="Ank_2"/>
    <property type="match status" value="1"/>
</dbReference>
<feature type="non-terminal residue" evidence="3">
    <location>
        <position position="1"/>
    </location>
</feature>
<dbReference type="OrthoDB" id="195446at2759"/>
<dbReference type="PROSITE" id="PS50837">
    <property type="entry name" value="NACHT"/>
    <property type="match status" value="1"/>
</dbReference>
<proteinExistence type="predicted"/>
<dbReference type="InterPro" id="IPR002110">
    <property type="entry name" value="Ankyrin_rpt"/>
</dbReference>
<name>A0A6A5VYS8_9PLEO</name>
<sequence>ERQTILEWPAPGDFVSQQSDYFHRKQPGTGKWLFDSAAFQQWLETKNETILCTGIPGAGKTILASSVINSLQARFEGDDQVGVVYVYFDFRRQAEHDEINILSNVLRQLSQERTTIPDVLQALYRCHVKSQKRPTLADVTKSLQSVSTSFSRIFIIVDALDECQAIGNCRMNFLSAIFELQRICGLNLFVTSRPIPDITGNFRNNLSLEIRGDKEDMRKYVESHISSLPRFVRDSDELQDLIATQIVEASDGMFLLAVLHMESLIGKRSPKAVRVALSKLHTGSNAYDKAYDDAMKRIEGQIDDQELLAKQVLSWIVCAEKPLTVVELQHALAVEKGDTELDEDNIPQAEDLISVCAGLVTVDDESGVIRLIHYTTQEYFNRTQNAGFPDSDTYITSICVTYLSFKIFESGMHTTFNDLKERWKLNILYRYAAINWGHHARRSGLVLPEIMQFLRSSAHRDASTQRWKNSEHYRQGRLHFPKPSDTRYNFPMAMQEIHLVAYFGLEAIVKKLIERGDDPNCQATGGKTPLLQAVKMGEGDIVELLLAYIATNPDIADIEGRTPLSYSAELGERKIVQSLLATVTINPNTMDKAFRTPM</sequence>
<organism evidence="3 4">
    <name type="scientific">Amniculicola lignicola CBS 123094</name>
    <dbReference type="NCBI Taxonomy" id="1392246"/>
    <lineage>
        <taxon>Eukaryota</taxon>
        <taxon>Fungi</taxon>
        <taxon>Dikarya</taxon>
        <taxon>Ascomycota</taxon>
        <taxon>Pezizomycotina</taxon>
        <taxon>Dothideomycetes</taxon>
        <taxon>Pleosporomycetidae</taxon>
        <taxon>Pleosporales</taxon>
        <taxon>Amniculicolaceae</taxon>
        <taxon>Amniculicola</taxon>
    </lineage>
</organism>
<dbReference type="AlphaFoldDB" id="A0A6A5VYS8"/>
<keyword evidence="1" id="KW-0677">Repeat</keyword>
<dbReference type="Proteomes" id="UP000799779">
    <property type="component" value="Unassembled WGS sequence"/>
</dbReference>
<feature type="non-terminal residue" evidence="3">
    <location>
        <position position="598"/>
    </location>
</feature>